<dbReference type="Proteomes" id="UP000269883">
    <property type="component" value="Chromosome"/>
</dbReference>
<dbReference type="SUPFAM" id="SSF48029">
    <property type="entry name" value="FliG"/>
    <property type="match status" value="1"/>
</dbReference>
<gene>
    <name evidence="2" type="ORF">DFE_1977</name>
</gene>
<dbReference type="Pfam" id="PF00027">
    <property type="entry name" value="cNMP_binding"/>
    <property type="match status" value="1"/>
</dbReference>
<dbReference type="InterPro" id="IPR023087">
    <property type="entry name" value="Flg_Motor_Flig_C"/>
</dbReference>
<name>A0A2Z6AZT2_9BACT</name>
<dbReference type="KEGG" id="dfl:DFE_1977"/>
<dbReference type="PROSITE" id="PS50042">
    <property type="entry name" value="CNMP_BINDING_3"/>
    <property type="match status" value="1"/>
</dbReference>
<dbReference type="InterPro" id="IPR000595">
    <property type="entry name" value="cNMP-bd_dom"/>
</dbReference>
<dbReference type="InterPro" id="IPR014710">
    <property type="entry name" value="RmlC-like_jellyroll"/>
</dbReference>
<organism evidence="2 3">
    <name type="scientific">Desulfovibrio ferrophilus</name>
    <dbReference type="NCBI Taxonomy" id="241368"/>
    <lineage>
        <taxon>Bacteria</taxon>
        <taxon>Pseudomonadati</taxon>
        <taxon>Thermodesulfobacteriota</taxon>
        <taxon>Desulfovibrionia</taxon>
        <taxon>Desulfovibrionales</taxon>
        <taxon>Desulfovibrionaceae</taxon>
        <taxon>Desulfovibrio</taxon>
    </lineage>
</organism>
<dbReference type="PANTHER" id="PTHR24567">
    <property type="entry name" value="CRP FAMILY TRANSCRIPTIONAL REGULATORY PROTEIN"/>
    <property type="match status" value="1"/>
</dbReference>
<evidence type="ECO:0000313" key="2">
    <source>
        <dbReference type="EMBL" id="BBD08703.1"/>
    </source>
</evidence>
<dbReference type="InterPro" id="IPR011002">
    <property type="entry name" value="FliG_a-hlx"/>
</dbReference>
<proteinExistence type="predicted"/>
<dbReference type="RefSeq" id="WP_126379026.1">
    <property type="nucleotide sequence ID" value="NZ_AP017378.1"/>
</dbReference>
<dbReference type="AlphaFoldDB" id="A0A2Z6AZT2"/>
<keyword evidence="3" id="KW-1185">Reference proteome</keyword>
<dbReference type="SUPFAM" id="SSF51206">
    <property type="entry name" value="cAMP-binding domain-like"/>
    <property type="match status" value="1"/>
</dbReference>
<dbReference type="GO" id="GO:0003700">
    <property type="term" value="F:DNA-binding transcription factor activity"/>
    <property type="evidence" value="ECO:0007669"/>
    <property type="project" value="TreeGrafter"/>
</dbReference>
<dbReference type="Pfam" id="PF01706">
    <property type="entry name" value="FliG_C"/>
    <property type="match status" value="1"/>
</dbReference>
<dbReference type="Gene3D" id="2.60.120.10">
    <property type="entry name" value="Jelly Rolls"/>
    <property type="match status" value="1"/>
</dbReference>
<dbReference type="SMART" id="SM00100">
    <property type="entry name" value="cNMP"/>
    <property type="match status" value="1"/>
</dbReference>
<evidence type="ECO:0000313" key="3">
    <source>
        <dbReference type="Proteomes" id="UP000269883"/>
    </source>
</evidence>
<dbReference type="EMBL" id="AP017378">
    <property type="protein sequence ID" value="BBD08703.1"/>
    <property type="molecule type" value="Genomic_DNA"/>
</dbReference>
<accession>A0A2Z6AZT2</accession>
<evidence type="ECO:0000259" key="1">
    <source>
        <dbReference type="PROSITE" id="PS50042"/>
    </source>
</evidence>
<sequence>MDFNSDTKYKTLHKGQVIFKEDQKSSVAYMLKTGRISLYRILNNKKVVLAEVTPGQIFGEEGLLGGGTRIANAVAEEPCEIIVMDRDTFQAMLLKSPAPIQRLARFLIEQVRAVNRRVAESSTGNVFLSVCGILEMMYKAHIHSPKSGGKAGQTSGLSYAEFSRTAKDILLVTQLEIDEVVTRLRKLKIIDVNDVRKAVMKKDALGRSRKTSDFLKDRTLTIPDLAKFMSVARNLSQEMPADKAPFTQCLEFIDIYEFAELVESKPETIYKKMSYKEIPETYFFMHKPTVEAWVGEVGTEFFQRVKKKRVKLEDLETVNDIVYVDNAALQDCFSSLGFHKVAILASMAGDEARSRIFSNLSKKMSKIVQEQAMSIENLDEMEAADAEDELIETIKRIKGLIK</sequence>
<dbReference type="OrthoDB" id="5505487at2"/>
<feature type="domain" description="Cyclic nucleotide-binding" evidence="1">
    <location>
        <begin position="1"/>
        <end position="110"/>
    </location>
</feature>
<dbReference type="GO" id="GO:0005829">
    <property type="term" value="C:cytosol"/>
    <property type="evidence" value="ECO:0007669"/>
    <property type="project" value="TreeGrafter"/>
</dbReference>
<protein>
    <recommendedName>
        <fullName evidence="1">Cyclic nucleotide-binding domain-containing protein</fullName>
    </recommendedName>
</protein>
<dbReference type="InterPro" id="IPR018490">
    <property type="entry name" value="cNMP-bd_dom_sf"/>
</dbReference>
<reference evidence="2 3" key="1">
    <citation type="journal article" date="2018" name="Sci. Adv.">
        <title>Multi-heme cytochromes provide a pathway for survival in energy-limited environments.</title>
        <authorList>
            <person name="Deng X."/>
            <person name="Dohmae N."/>
            <person name="Nealson K.H."/>
            <person name="Hashimoto K."/>
            <person name="Okamoto A."/>
        </authorList>
    </citation>
    <scope>NUCLEOTIDE SEQUENCE [LARGE SCALE GENOMIC DNA]</scope>
    <source>
        <strain evidence="2 3">IS5</strain>
    </source>
</reference>
<dbReference type="PANTHER" id="PTHR24567:SF74">
    <property type="entry name" value="HTH-TYPE TRANSCRIPTIONAL REGULATOR ARCR"/>
    <property type="match status" value="1"/>
</dbReference>
<dbReference type="InterPro" id="IPR050397">
    <property type="entry name" value="Env_Response_Regulators"/>
</dbReference>
<dbReference type="CDD" id="cd00038">
    <property type="entry name" value="CAP_ED"/>
    <property type="match status" value="1"/>
</dbReference>
<dbReference type="Gene3D" id="1.10.220.30">
    <property type="match status" value="1"/>
</dbReference>